<feature type="region of interest" description="Disordered" evidence="1">
    <location>
        <begin position="810"/>
        <end position="831"/>
    </location>
</feature>
<feature type="compositionally biased region" description="Polar residues" evidence="1">
    <location>
        <begin position="816"/>
        <end position="831"/>
    </location>
</feature>
<proteinExistence type="predicted"/>
<protein>
    <submittedName>
        <fullName evidence="2">SPATA31 subfamily G member 1</fullName>
    </submittedName>
</protein>
<organism evidence="2 3">
    <name type="scientific">Nannospalax galili</name>
    <name type="common">Northern Israeli blind subterranean mole rat</name>
    <name type="synonym">Spalax galili</name>
    <dbReference type="NCBI Taxonomy" id="1026970"/>
    <lineage>
        <taxon>Eukaryota</taxon>
        <taxon>Metazoa</taxon>
        <taxon>Chordata</taxon>
        <taxon>Craniata</taxon>
        <taxon>Vertebrata</taxon>
        <taxon>Euteleostomi</taxon>
        <taxon>Mammalia</taxon>
        <taxon>Eutheria</taxon>
        <taxon>Euarchontoglires</taxon>
        <taxon>Glires</taxon>
        <taxon>Rodentia</taxon>
        <taxon>Myomorpha</taxon>
        <taxon>Muroidea</taxon>
        <taxon>Spalacidae</taxon>
        <taxon>Spalacinae</taxon>
        <taxon>Nannospalax</taxon>
    </lineage>
</organism>
<dbReference type="Ensembl" id="ENSNGAT00000007134.1">
    <property type="protein sequence ID" value="ENSNGAP00000004441.1"/>
    <property type="gene ID" value="ENSNGAG00000005829.1"/>
</dbReference>
<evidence type="ECO:0000313" key="3">
    <source>
        <dbReference type="Proteomes" id="UP000694381"/>
    </source>
</evidence>
<dbReference type="Proteomes" id="UP000694381">
    <property type="component" value="Unassembled WGS sequence"/>
</dbReference>
<dbReference type="AlphaFoldDB" id="A0A8C6QI76"/>
<keyword evidence="3" id="KW-1185">Reference proteome</keyword>
<accession>A0A8C6QI76</accession>
<feature type="region of interest" description="Disordered" evidence="1">
    <location>
        <begin position="1101"/>
        <end position="1142"/>
    </location>
</feature>
<reference evidence="2" key="2">
    <citation type="submission" date="2025-09" db="UniProtKB">
        <authorList>
            <consortium name="Ensembl"/>
        </authorList>
    </citation>
    <scope>IDENTIFICATION</scope>
</reference>
<dbReference type="GeneTree" id="ENSGT00390000000748"/>
<dbReference type="PANTHER" id="PTHR21777:SF0">
    <property type="entry name" value="RCG55159-LIKE"/>
    <property type="match status" value="1"/>
</dbReference>
<evidence type="ECO:0000256" key="1">
    <source>
        <dbReference type="SAM" id="MobiDB-lite"/>
    </source>
</evidence>
<dbReference type="InterPro" id="IPR026677">
    <property type="entry name" value="Spata31g1-like"/>
</dbReference>
<sequence length="1189" mass="131797">MGLLHNQLAQSLACRRCNSSICLQSPGNLVILFLFMVWQIQRWWQLGRHQHQPWCSGDMKVQYKSLQLLHHLAFLSCLWKQKSEEEEDGEEKKEEESFTLEPLKPCSLSKGILIGNQDTTAPPQPSCSSEGLPKTTEIPEQVFTQPSSPFRSFPTFQILNNLPVRNKIASESSLQQRKSQLFWGLPSLHSESLETIFLSSDGPSPLKLSVCPSVFFNKVACLPAYNLLLPYYFSPTHYPNPDAHTVEDLAGMALTSQLVPHPSSPPKPSLSFHLKPLPVGCKGVLSDAEAHTQWLTQQREVPWVSKSQALNSQPELQRIRHSVFLKSSEDLKGMLGNSSLHQHNPESRSVSLLYPFSPQGVLTRFEAPRMTIRQNEYLKASESVMPTASPSLPSLSECQRVNPVGDLSGLKTFWETTEQKENLQISEPSILTPCQSTVSTKTPQETVPPGTQPRYEVQWGIIVHKETPQAFELLMPASHQPSGSLSELQNINPKGRLSSPKDFWGNMGYRQNLKVAKSPMPAPCPPLDSLLDSQKKSPLENLSIYEPWGQCRENSGNLWAFETPVLDFNTWLYATIPACVPSGSEAQWKSRPNRENHWVSANIVSSLSPPSSSLPHSIVMGPQAVSLESKALWETKGQGENLCVFDSPDPIHRTALALVIEPQSINTVVGFPRSESIWNIEHSRNSWASETPCLALKPSPALILEPLRVSSMVDPFNSKMCYKDIQIRKKPLAFDCPAHSLPQYLLEASPSGVPCDFVPMEGYMKQKENCVSVFPAWVPNPLPNSVSKSHISEPSGDQCNCKPIGGTAEQRKASWATEQAAPSSHSVSSQEPHIDFEIICINMQERETSQHPRPPVVNLHPTSWSPILPGLQKAEASSSQGGAVPEVVKAPGIQAWQWSEELKLRLKKLRQSSAFQSPGPSHSLYSSPVLNSPTPSSWGLSFCPPHQTPPLSLHPCSPHCNPKKVQWTVPQPVQVPHFSCSSFQSQLLASGRVEQESQKKKRMKQKIVTQIPSPGCIHVKAGKNCSGTGKSSNTGVLVSDNRQDKTIIVFSDQKTGSPRKSKTGGCGEGTARLCSFTVMGNSHPPQAWRPAEAHRNKFSRPQYRGQSTPYTVLPQQPLSKATGPQGHRRVGLVAGDTPKPHHYKRKHCPWTNMKMHFPPSVLQVPLSKCFQMLTKFLGTHEPLPTKSSQ</sequence>
<reference evidence="2" key="1">
    <citation type="submission" date="2025-08" db="UniProtKB">
        <authorList>
            <consortium name="Ensembl"/>
        </authorList>
    </citation>
    <scope>IDENTIFICATION</scope>
</reference>
<evidence type="ECO:0000313" key="2">
    <source>
        <dbReference type="Ensembl" id="ENSNGAP00000004441.1"/>
    </source>
</evidence>
<name>A0A8C6QI76_NANGA</name>
<dbReference type="PANTHER" id="PTHR21777">
    <property type="entry name" value="RCG55159-LIKE"/>
    <property type="match status" value="1"/>
</dbReference>
<dbReference type="OMA" id="WHWSREL"/>
<feature type="compositionally biased region" description="Polar residues" evidence="1">
    <location>
        <begin position="1104"/>
        <end position="1119"/>
    </location>
</feature>